<accession>A0A655Y5V7</accession>
<name>A0A655Y5V7_VIBCL</name>
<dbReference type="Proteomes" id="UP000046067">
    <property type="component" value="Unassembled WGS sequence"/>
</dbReference>
<proteinExistence type="predicted"/>
<protein>
    <submittedName>
        <fullName evidence="1">Uncharacterized protein</fullName>
    </submittedName>
</protein>
<reference evidence="1 2" key="1">
    <citation type="submission" date="2015-07" db="EMBL/GenBank/DDBJ databases">
        <authorList>
            <consortium name="Pathogen Informatics"/>
        </authorList>
    </citation>
    <scope>NUCLEOTIDE SEQUENCE [LARGE SCALE GENOMIC DNA]</scope>
    <source>
        <strain evidence="1 2">A325</strain>
    </source>
</reference>
<dbReference type="AlphaFoldDB" id="A0A655Y5V7"/>
<dbReference type="EMBL" id="CWQJ01000013">
    <property type="protein sequence ID" value="CSC29726.1"/>
    <property type="molecule type" value="Genomic_DNA"/>
</dbReference>
<evidence type="ECO:0000313" key="2">
    <source>
        <dbReference type="Proteomes" id="UP000046067"/>
    </source>
</evidence>
<evidence type="ECO:0000313" key="1">
    <source>
        <dbReference type="EMBL" id="CSC29726.1"/>
    </source>
</evidence>
<organism evidence="1 2">
    <name type="scientific">Vibrio cholerae</name>
    <dbReference type="NCBI Taxonomy" id="666"/>
    <lineage>
        <taxon>Bacteria</taxon>
        <taxon>Pseudomonadati</taxon>
        <taxon>Pseudomonadota</taxon>
        <taxon>Gammaproteobacteria</taxon>
        <taxon>Vibrionales</taxon>
        <taxon>Vibrionaceae</taxon>
        <taxon>Vibrio</taxon>
    </lineage>
</organism>
<gene>
    <name evidence="1" type="ORF">ERS013201_02275</name>
</gene>
<sequence>MKQGFMQYPIDPLAQTQYVGIWLNVYIRGTHLNRIFKQRVDQFNNRHFIAI</sequence>